<proteinExistence type="predicted"/>
<comment type="caution">
    <text evidence="2">The sequence shown here is derived from an EMBL/GenBank/DDBJ whole genome shotgun (WGS) entry which is preliminary data.</text>
</comment>
<evidence type="ECO:0000256" key="1">
    <source>
        <dbReference type="SAM" id="MobiDB-lite"/>
    </source>
</evidence>
<protein>
    <submittedName>
        <fullName evidence="2">Uncharacterized protein</fullName>
    </submittedName>
</protein>
<keyword evidence="3" id="KW-1185">Reference proteome</keyword>
<accession>A0ABQ2RBN2</accession>
<evidence type="ECO:0000313" key="2">
    <source>
        <dbReference type="EMBL" id="GGQ21084.1"/>
    </source>
</evidence>
<dbReference type="EMBL" id="BMQJ01000017">
    <property type="protein sequence ID" value="GGQ21084.1"/>
    <property type="molecule type" value="Genomic_DNA"/>
</dbReference>
<dbReference type="Proteomes" id="UP000611554">
    <property type="component" value="Unassembled WGS sequence"/>
</dbReference>
<evidence type="ECO:0000313" key="3">
    <source>
        <dbReference type="Proteomes" id="UP000611554"/>
    </source>
</evidence>
<sequence length="66" mass="7437">MAEREGTAGGPRGRDGRRPRAGRTGQKERRGQYRWLLLGSLTTVTKKSSMRRTTLMNWSKSTGLET</sequence>
<gene>
    <name evidence="2" type="ORF">GCM10010140_59190</name>
</gene>
<organism evidence="2 3">
    <name type="scientific">Streptosporangium pseudovulgare</name>
    <dbReference type="NCBI Taxonomy" id="35765"/>
    <lineage>
        <taxon>Bacteria</taxon>
        <taxon>Bacillati</taxon>
        <taxon>Actinomycetota</taxon>
        <taxon>Actinomycetes</taxon>
        <taxon>Streptosporangiales</taxon>
        <taxon>Streptosporangiaceae</taxon>
        <taxon>Streptosporangium</taxon>
    </lineage>
</organism>
<feature type="region of interest" description="Disordered" evidence="1">
    <location>
        <begin position="1"/>
        <end position="31"/>
    </location>
</feature>
<feature type="compositionally biased region" description="Basic and acidic residues" evidence="1">
    <location>
        <begin position="1"/>
        <end position="18"/>
    </location>
</feature>
<name>A0ABQ2RBN2_9ACTN</name>
<reference evidence="3" key="1">
    <citation type="journal article" date="2019" name="Int. J. Syst. Evol. Microbiol.">
        <title>The Global Catalogue of Microorganisms (GCM) 10K type strain sequencing project: providing services to taxonomists for standard genome sequencing and annotation.</title>
        <authorList>
            <consortium name="The Broad Institute Genomics Platform"/>
            <consortium name="The Broad Institute Genome Sequencing Center for Infectious Disease"/>
            <person name="Wu L."/>
            <person name="Ma J."/>
        </authorList>
    </citation>
    <scope>NUCLEOTIDE SEQUENCE [LARGE SCALE GENOMIC DNA]</scope>
    <source>
        <strain evidence="3">JCM 3115</strain>
    </source>
</reference>